<gene>
    <name evidence="2" type="ORF">O6R08_08345</name>
</gene>
<keyword evidence="1" id="KW-1133">Transmembrane helix</keyword>
<dbReference type="RefSeq" id="WP_271417714.1">
    <property type="nucleotide sequence ID" value="NZ_CP115668.1"/>
</dbReference>
<keyword evidence="1" id="KW-0472">Membrane</keyword>
<dbReference type="Proteomes" id="UP001212097">
    <property type="component" value="Chromosome"/>
</dbReference>
<organism evidence="2 3">
    <name type="scientific">Cutibacterium equinum</name>
    <dbReference type="NCBI Taxonomy" id="3016342"/>
    <lineage>
        <taxon>Bacteria</taxon>
        <taxon>Bacillati</taxon>
        <taxon>Actinomycetota</taxon>
        <taxon>Actinomycetes</taxon>
        <taxon>Propionibacteriales</taxon>
        <taxon>Propionibacteriaceae</taxon>
        <taxon>Cutibacterium</taxon>
    </lineage>
</organism>
<name>A0ABY7QZ22_9ACTN</name>
<proteinExistence type="predicted"/>
<evidence type="ECO:0000313" key="3">
    <source>
        <dbReference type="Proteomes" id="UP001212097"/>
    </source>
</evidence>
<feature type="transmembrane region" description="Helical" evidence="1">
    <location>
        <begin position="16"/>
        <end position="38"/>
    </location>
</feature>
<keyword evidence="3" id="KW-1185">Reference proteome</keyword>
<evidence type="ECO:0000256" key="1">
    <source>
        <dbReference type="SAM" id="Phobius"/>
    </source>
</evidence>
<dbReference type="EMBL" id="CP115668">
    <property type="protein sequence ID" value="WCC79517.1"/>
    <property type="molecule type" value="Genomic_DNA"/>
</dbReference>
<evidence type="ECO:0000313" key="2">
    <source>
        <dbReference type="EMBL" id="WCC79517.1"/>
    </source>
</evidence>
<reference evidence="2 3" key="1">
    <citation type="submission" date="2023-06" db="EMBL/GenBank/DDBJ databases">
        <title>The Gram-positive Non-spore-bearing Anaerobic Bacilli of Human Feces.</title>
        <authorList>
            <person name="Eggerth A.H."/>
        </authorList>
    </citation>
    <scope>NUCLEOTIDE SEQUENCE [LARGE SCALE GENOMIC DNA]</scope>
    <source>
        <strain evidence="2 3">CBA3108</strain>
    </source>
</reference>
<protein>
    <submittedName>
        <fullName evidence="2">Uncharacterized protein</fullName>
    </submittedName>
</protein>
<keyword evidence="1" id="KW-0812">Transmembrane</keyword>
<sequence length="155" mass="17008">MSLLKINPTVPIPSHWWILVAVLAVVGIAALVAAVVMSRRRDLNEEPRDDVAQLSAECLTALDELSARLGKDLSPREACQQASRLVRRFIGLVSTEDADYLTASDLSRAARREPRLQPAAEFSEHARDACFGPQPSESSARHLIESGQEVVASWH</sequence>
<accession>A0ABY7QZ22</accession>